<dbReference type="AlphaFoldDB" id="A0A366LZ56"/>
<dbReference type="EMBL" id="QMEY01000006">
    <property type="protein sequence ID" value="RBQ18833.1"/>
    <property type="molecule type" value="Genomic_DNA"/>
</dbReference>
<feature type="transmembrane region" description="Helical" evidence="2">
    <location>
        <begin position="27"/>
        <end position="47"/>
    </location>
</feature>
<dbReference type="NCBIfam" id="NF008528">
    <property type="entry name" value="PRK11463.1-2"/>
    <property type="match status" value="1"/>
</dbReference>
<keyword evidence="4" id="KW-1185">Reference proteome</keyword>
<evidence type="ECO:0000256" key="2">
    <source>
        <dbReference type="SAM" id="Phobius"/>
    </source>
</evidence>
<evidence type="ECO:0000256" key="1">
    <source>
        <dbReference type="SAM" id="MobiDB-lite"/>
    </source>
</evidence>
<dbReference type="RefSeq" id="WP_113981616.1">
    <property type="nucleotide sequence ID" value="NZ_QMEY01000006.1"/>
</dbReference>
<dbReference type="PANTHER" id="PTHR35335">
    <property type="entry name" value="UPF0716 PROTEIN FXSA"/>
    <property type="match status" value="1"/>
</dbReference>
<keyword evidence="2" id="KW-0812">Transmembrane</keyword>
<feature type="compositionally biased region" description="Gly residues" evidence="1">
    <location>
        <begin position="132"/>
        <end position="144"/>
    </location>
</feature>
<comment type="caution">
    <text evidence="3">The sequence shown here is derived from an EMBL/GenBank/DDBJ whole genome shotgun (WGS) entry which is preliminary data.</text>
</comment>
<keyword evidence="2" id="KW-1133">Transmembrane helix</keyword>
<dbReference type="OrthoDB" id="9792788at2"/>
<dbReference type="Proteomes" id="UP000253303">
    <property type="component" value="Unassembled WGS sequence"/>
</dbReference>
<organism evidence="3 4">
    <name type="scientific">Spongiactinospora rosea</name>
    <dbReference type="NCBI Taxonomy" id="2248750"/>
    <lineage>
        <taxon>Bacteria</taxon>
        <taxon>Bacillati</taxon>
        <taxon>Actinomycetota</taxon>
        <taxon>Actinomycetes</taxon>
        <taxon>Streptosporangiales</taxon>
        <taxon>Streptosporangiaceae</taxon>
        <taxon>Spongiactinospora</taxon>
    </lineage>
</organism>
<name>A0A366LZ56_9ACTN</name>
<keyword evidence="2" id="KW-0472">Membrane</keyword>
<dbReference type="InterPro" id="IPR007313">
    <property type="entry name" value="FxsA"/>
</dbReference>
<sequence>MRLLMLLAFLAVPVLEVLVLIQAGQVIGGWATAGLLLAGAAVGTWLVRREGRRVWRALQESLSGGQMPERELSDAAIVVAGGTLLLLPGFISDVVGLACVLPPTRPLVRRVAARLFERRMRRLAESSPFGGPLPGGASPFGGGPFGPPFGPGPQADGPAGGPATGTVIRGQVIHDEPADASSDAPVPRRRDAGF</sequence>
<dbReference type="PANTHER" id="PTHR35335:SF1">
    <property type="entry name" value="UPF0716 PROTEIN FXSA"/>
    <property type="match status" value="1"/>
</dbReference>
<gene>
    <name evidence="3" type="ORF">DP939_16610</name>
</gene>
<evidence type="ECO:0000313" key="4">
    <source>
        <dbReference type="Proteomes" id="UP000253303"/>
    </source>
</evidence>
<evidence type="ECO:0000313" key="3">
    <source>
        <dbReference type="EMBL" id="RBQ18833.1"/>
    </source>
</evidence>
<accession>A0A366LZ56</accession>
<dbReference type="Pfam" id="PF04186">
    <property type="entry name" value="FxsA"/>
    <property type="match status" value="1"/>
</dbReference>
<proteinExistence type="predicted"/>
<feature type="region of interest" description="Disordered" evidence="1">
    <location>
        <begin position="126"/>
        <end position="194"/>
    </location>
</feature>
<reference evidence="3 4" key="1">
    <citation type="submission" date="2018-06" db="EMBL/GenBank/DDBJ databases">
        <title>Sphaerisporangium craniellae sp. nov., isolated from a marine sponge in the South China Sea.</title>
        <authorList>
            <person name="Li L."/>
        </authorList>
    </citation>
    <scope>NUCLEOTIDE SEQUENCE [LARGE SCALE GENOMIC DNA]</scope>
    <source>
        <strain evidence="3 4">LHW63015</strain>
    </source>
</reference>
<dbReference type="GO" id="GO:0016020">
    <property type="term" value="C:membrane"/>
    <property type="evidence" value="ECO:0007669"/>
    <property type="project" value="InterPro"/>
</dbReference>
<protein>
    <submittedName>
        <fullName evidence="3">FxsA family protein</fullName>
    </submittedName>
</protein>